<sequence>MSIAHGRMIVSDFVPGVIEVGAPIVASQQDWAAAVALRDATRQAILERSPSPTLESTWSLWALSPINGRRPAPAAAHGGRFMINRRAQALHRLRRVRSRIFFAVPLPSLLRGCLSSHFDNVSAGGNSWAALVCC</sequence>
<reference evidence="1 2" key="1">
    <citation type="submission" date="2023-07" db="EMBL/GenBank/DDBJ databases">
        <title>Sorghum-associated microbial communities from plants grown in Nebraska, USA.</title>
        <authorList>
            <person name="Schachtman D."/>
        </authorList>
    </citation>
    <scope>NUCLEOTIDE SEQUENCE [LARGE SCALE GENOMIC DNA]</scope>
    <source>
        <strain evidence="1 2">DS1781</strain>
    </source>
</reference>
<keyword evidence="2" id="KW-1185">Reference proteome</keyword>
<dbReference type="RefSeq" id="WP_309907672.1">
    <property type="nucleotide sequence ID" value="NZ_JAVDRF010000023.1"/>
</dbReference>
<accession>A0ABU1NMV7</accession>
<dbReference type="Proteomes" id="UP001184230">
    <property type="component" value="Unassembled WGS sequence"/>
</dbReference>
<proteinExistence type="predicted"/>
<comment type="caution">
    <text evidence="1">The sequence shown here is derived from an EMBL/GenBank/DDBJ whole genome shotgun (WGS) entry which is preliminary data.</text>
</comment>
<name>A0ABU1NMV7_9BURK</name>
<gene>
    <name evidence="1" type="ORF">J2739_005538</name>
</gene>
<organism evidence="1 2">
    <name type="scientific">Variovorax soli</name>
    <dbReference type="NCBI Taxonomy" id="376815"/>
    <lineage>
        <taxon>Bacteria</taxon>
        <taxon>Pseudomonadati</taxon>
        <taxon>Pseudomonadota</taxon>
        <taxon>Betaproteobacteria</taxon>
        <taxon>Burkholderiales</taxon>
        <taxon>Comamonadaceae</taxon>
        <taxon>Variovorax</taxon>
    </lineage>
</organism>
<dbReference type="EMBL" id="JAVDRF010000023">
    <property type="protein sequence ID" value="MDR6539736.1"/>
    <property type="molecule type" value="Genomic_DNA"/>
</dbReference>
<protein>
    <submittedName>
        <fullName evidence="1">Uncharacterized protein</fullName>
    </submittedName>
</protein>
<evidence type="ECO:0000313" key="1">
    <source>
        <dbReference type="EMBL" id="MDR6539736.1"/>
    </source>
</evidence>
<evidence type="ECO:0000313" key="2">
    <source>
        <dbReference type="Proteomes" id="UP001184230"/>
    </source>
</evidence>